<dbReference type="SUPFAM" id="SSF51182">
    <property type="entry name" value="RmlC-like cupins"/>
    <property type="match status" value="1"/>
</dbReference>
<evidence type="ECO:0000259" key="1">
    <source>
        <dbReference type="Pfam" id="PF07883"/>
    </source>
</evidence>
<evidence type="ECO:0000313" key="3">
    <source>
        <dbReference type="Proteomes" id="UP001596222"/>
    </source>
</evidence>
<reference evidence="3" key="1">
    <citation type="journal article" date="2019" name="Int. J. Syst. Evol. Microbiol.">
        <title>The Global Catalogue of Microorganisms (GCM) 10K type strain sequencing project: providing services to taxonomists for standard genome sequencing and annotation.</title>
        <authorList>
            <consortium name="The Broad Institute Genomics Platform"/>
            <consortium name="The Broad Institute Genome Sequencing Center for Infectious Disease"/>
            <person name="Wu L."/>
            <person name="Ma J."/>
        </authorList>
    </citation>
    <scope>NUCLEOTIDE SEQUENCE [LARGE SCALE GENOMIC DNA]</scope>
    <source>
        <strain evidence="3">CGMCC 4.1641</strain>
    </source>
</reference>
<sequence length="114" mass="11928">MTTINVNDTAAALQQEWNSLVLGHVGPARIKVLRMNELPLEEESHDAPEALLVLEGRLELDVAGTPVPVGTGGLHVIPAGTPHAVRPGSHGTLVIVELDEPAGPDPRRPAAADC</sequence>
<dbReference type="InterPro" id="IPR013096">
    <property type="entry name" value="Cupin_2"/>
</dbReference>
<dbReference type="InterPro" id="IPR014710">
    <property type="entry name" value="RmlC-like_jellyroll"/>
</dbReference>
<evidence type="ECO:0000313" key="2">
    <source>
        <dbReference type="EMBL" id="MFC5148525.1"/>
    </source>
</evidence>
<name>A0ABW0A469_9ACTN</name>
<comment type="caution">
    <text evidence="2">The sequence shown here is derived from an EMBL/GenBank/DDBJ whole genome shotgun (WGS) entry which is preliminary data.</text>
</comment>
<feature type="domain" description="Cupin type-2" evidence="1">
    <location>
        <begin position="41"/>
        <end position="95"/>
    </location>
</feature>
<dbReference type="Gene3D" id="2.60.120.10">
    <property type="entry name" value="Jelly Rolls"/>
    <property type="match status" value="1"/>
</dbReference>
<gene>
    <name evidence="2" type="ORF">ACFPP6_28050</name>
</gene>
<dbReference type="RefSeq" id="WP_382047982.1">
    <property type="nucleotide sequence ID" value="NZ_JBHSKJ010000019.1"/>
</dbReference>
<dbReference type="InterPro" id="IPR011051">
    <property type="entry name" value="RmlC_Cupin_sf"/>
</dbReference>
<organism evidence="2 3">
    <name type="scientific">Streptomyces aureoversilis</name>
    <dbReference type="NCBI Taxonomy" id="67277"/>
    <lineage>
        <taxon>Bacteria</taxon>
        <taxon>Bacillati</taxon>
        <taxon>Actinomycetota</taxon>
        <taxon>Actinomycetes</taxon>
        <taxon>Kitasatosporales</taxon>
        <taxon>Streptomycetaceae</taxon>
        <taxon>Streptomyces</taxon>
    </lineage>
</organism>
<dbReference type="Proteomes" id="UP001596222">
    <property type="component" value="Unassembled WGS sequence"/>
</dbReference>
<proteinExistence type="predicted"/>
<dbReference type="Pfam" id="PF07883">
    <property type="entry name" value="Cupin_2"/>
    <property type="match status" value="1"/>
</dbReference>
<accession>A0ABW0A469</accession>
<protein>
    <submittedName>
        <fullName evidence="2">Cupin domain-containing protein</fullName>
    </submittedName>
</protein>
<keyword evidence="3" id="KW-1185">Reference proteome</keyword>
<dbReference type="EMBL" id="JBHSKJ010000019">
    <property type="protein sequence ID" value="MFC5148525.1"/>
    <property type="molecule type" value="Genomic_DNA"/>
</dbReference>